<dbReference type="Proteomes" id="UP000018291">
    <property type="component" value="Unassembled WGS sequence"/>
</dbReference>
<keyword evidence="3" id="KW-1185">Reference proteome</keyword>
<dbReference type="AlphaFoldDB" id="R4YZM3"/>
<accession>R4YZM3</accession>
<reference evidence="2 3" key="1">
    <citation type="journal article" date="2013" name="ISME J.">
        <title>Metabolic model for the filamentous 'Candidatus Microthrix parvicella' based on genomic and metagenomic analyses.</title>
        <authorList>
            <person name="Jon McIlroy S."/>
            <person name="Kristiansen R."/>
            <person name="Albertsen M."/>
            <person name="Michael Karst S."/>
            <person name="Rossetti S."/>
            <person name="Lund Nielsen J."/>
            <person name="Tandoi V."/>
            <person name="James Seviour R."/>
            <person name="Nielsen P.H."/>
        </authorList>
    </citation>
    <scope>NUCLEOTIDE SEQUENCE [LARGE SCALE GENOMIC DNA]</scope>
    <source>
        <strain evidence="2 3">RN1</strain>
    </source>
</reference>
<organism evidence="2 3">
    <name type="scientific">Candidatus Neomicrothrix parvicella RN1</name>
    <dbReference type="NCBI Taxonomy" id="1229780"/>
    <lineage>
        <taxon>Bacteria</taxon>
        <taxon>Bacillati</taxon>
        <taxon>Actinomycetota</taxon>
        <taxon>Acidimicrobiia</taxon>
        <taxon>Acidimicrobiales</taxon>
        <taxon>Microthrixaceae</taxon>
        <taxon>Candidatus Neomicrothrix</taxon>
    </lineage>
</organism>
<name>R4YZM3_9ACTN</name>
<proteinExistence type="predicted"/>
<evidence type="ECO:0000256" key="1">
    <source>
        <dbReference type="SAM" id="MobiDB-lite"/>
    </source>
</evidence>
<gene>
    <name evidence="2" type="ORF">BN381_310014</name>
</gene>
<comment type="caution">
    <text evidence="2">The sequence shown here is derived from an EMBL/GenBank/DDBJ whole genome shotgun (WGS) entry which is preliminary data.</text>
</comment>
<dbReference type="EMBL" id="CANL01000025">
    <property type="protein sequence ID" value="CCM63918.1"/>
    <property type="molecule type" value="Genomic_DNA"/>
</dbReference>
<sequence length="55" mass="6052">MVSTSLARGPRACVTEVGRLRSARPAARMRQSGRPFFYLGDHGPSIPPRIRTGTR</sequence>
<feature type="region of interest" description="Disordered" evidence="1">
    <location>
        <begin position="34"/>
        <end position="55"/>
    </location>
</feature>
<evidence type="ECO:0000313" key="3">
    <source>
        <dbReference type="Proteomes" id="UP000018291"/>
    </source>
</evidence>
<dbReference type="HOGENOM" id="CLU_3023497_0_0_11"/>
<evidence type="ECO:0000313" key="2">
    <source>
        <dbReference type="EMBL" id="CCM63918.1"/>
    </source>
</evidence>
<protein>
    <submittedName>
        <fullName evidence="2">Uncharacterized protein</fullName>
    </submittedName>
</protein>